<name>A0A5Q3QEE9_9PSEU</name>
<dbReference type="RefSeq" id="WP_154075777.1">
    <property type="nucleotide sequence ID" value="NZ_CP045929.1"/>
</dbReference>
<keyword evidence="2" id="KW-1185">Reference proteome</keyword>
<dbReference type="InterPro" id="IPR053977">
    <property type="entry name" value="Rv2466c-like"/>
</dbReference>
<reference evidence="2" key="1">
    <citation type="submission" date="2019-11" db="EMBL/GenBank/DDBJ databases">
        <title>The complete genome sequence of Saccharopolyspora sp. E2A.</title>
        <authorList>
            <person name="Zhang G."/>
        </authorList>
    </citation>
    <scope>NUCLEOTIDE SEQUENCE [LARGE SCALE GENOMIC DNA]</scope>
    <source>
        <strain evidence="2">E2A</strain>
    </source>
</reference>
<dbReference type="SUPFAM" id="SSF52833">
    <property type="entry name" value="Thioredoxin-like"/>
    <property type="match status" value="1"/>
</dbReference>
<dbReference type="InterPro" id="IPR036249">
    <property type="entry name" value="Thioredoxin-like_sf"/>
</dbReference>
<proteinExistence type="predicted"/>
<dbReference type="AlphaFoldDB" id="A0A5Q3QEE9"/>
<accession>A0A5Q3QEE9</accession>
<evidence type="ECO:0000313" key="1">
    <source>
        <dbReference type="EMBL" id="QGK69177.1"/>
    </source>
</evidence>
<dbReference type="Pfam" id="PF22234">
    <property type="entry name" value="Rv2466c-like"/>
    <property type="match status" value="1"/>
</dbReference>
<protein>
    <submittedName>
        <fullName evidence="1">Disulfide bond formation protein DsbA</fullName>
    </submittedName>
</protein>
<evidence type="ECO:0000313" key="2">
    <source>
        <dbReference type="Proteomes" id="UP000371041"/>
    </source>
</evidence>
<dbReference type="EMBL" id="CP045929">
    <property type="protein sequence ID" value="QGK69177.1"/>
    <property type="molecule type" value="Genomic_DNA"/>
</dbReference>
<gene>
    <name evidence="1" type="ORF">GIY23_06175</name>
</gene>
<dbReference type="Gene3D" id="3.40.30.10">
    <property type="entry name" value="Glutaredoxin"/>
    <property type="match status" value="1"/>
</dbReference>
<sequence>MTSADRARVDFYFDPVCPFAWVSSRWILEVEKVRDIDLHFRVMSLSVLNEGRDLSDDYVDLLSRAWGPVRVVIAAAKHHGDEVVAPLYTAMGTRIHNEGNKDFTQVVEQSLAEVGLPASLAEAASSTDYDEELRASHHAGMDPVGDEVGTPTIHVDGVAFFGPITTRIPRGEEAGKLFDGARLLAGYPYFFELKRSRTEDPQFD</sequence>
<dbReference type="KEGG" id="sace:GIY23_06175"/>
<dbReference type="Proteomes" id="UP000371041">
    <property type="component" value="Chromosome"/>
</dbReference>
<organism evidence="1 2">
    <name type="scientific">Allosaccharopolyspora coralli</name>
    <dbReference type="NCBI Taxonomy" id="2665642"/>
    <lineage>
        <taxon>Bacteria</taxon>
        <taxon>Bacillati</taxon>
        <taxon>Actinomycetota</taxon>
        <taxon>Actinomycetes</taxon>
        <taxon>Pseudonocardiales</taxon>
        <taxon>Pseudonocardiaceae</taxon>
        <taxon>Allosaccharopolyspora</taxon>
    </lineage>
</organism>